<evidence type="ECO:0000256" key="2">
    <source>
        <dbReference type="ARBA" id="ARBA00022723"/>
    </source>
</evidence>
<feature type="region of interest" description="Disordered" evidence="5">
    <location>
        <begin position="412"/>
        <end position="434"/>
    </location>
</feature>
<dbReference type="Pfam" id="PF02833">
    <property type="entry name" value="DHHA2"/>
    <property type="match status" value="1"/>
</dbReference>
<sequence>MTSILFQRFFANHGFRRLHSFMASPDIARTDSSLCSFLIKAKAQYLQAQSNTHEWTIVMGNEAGDLDSIASAIAFAWIESAKSSCIPLIQMAREDLILRPENMHALALAGIHNPAEELLTLSDISPSSFPPSIKFALVDHNRLGAAFPSQAPVVAVIDHHDDEGLYTETAHPRKVAPAGSCASHVAQMLLLPAAGDDAMLPVRDVSTLLLSAILIDTNCLKPGGKALDVDREAVRNLIPRSAMDSPSLLTDELPAAVRRLSDELASKKLDVSHLSTWDLLRRDYKEYTFSLNWIQPVPSSIHAGLASVSVGLKDLADLESAADKWMATRNLTVFGVLTSFRDAEKLGKTSGKPKHRREMAWFIRSSDKAPADELASRLQKGLEQSEEIRARRHEQVALEGKPSGMRAMAYEQGNAQATRKASAPLLRSIMESKQ</sequence>
<evidence type="ECO:0000256" key="1">
    <source>
        <dbReference type="ARBA" id="ARBA00001936"/>
    </source>
</evidence>
<dbReference type="Gene3D" id="3.10.310.20">
    <property type="entry name" value="DHHA2 domain"/>
    <property type="match status" value="1"/>
</dbReference>
<evidence type="ECO:0000256" key="5">
    <source>
        <dbReference type="SAM" id="MobiDB-lite"/>
    </source>
</evidence>
<evidence type="ECO:0000256" key="3">
    <source>
        <dbReference type="ARBA" id="ARBA00022801"/>
    </source>
</evidence>
<feature type="domain" description="DHHA2" evidence="6">
    <location>
        <begin position="261"/>
        <end position="430"/>
    </location>
</feature>
<comment type="caution">
    <text evidence="7">The sequence shown here is derived from an EMBL/GenBank/DDBJ whole genome shotgun (WGS) entry which is preliminary data.</text>
</comment>
<dbReference type="GO" id="GO:0046872">
    <property type="term" value="F:metal ion binding"/>
    <property type="evidence" value="ECO:0007669"/>
    <property type="project" value="UniProtKB-KW"/>
</dbReference>
<evidence type="ECO:0000256" key="4">
    <source>
        <dbReference type="ARBA" id="ARBA00023211"/>
    </source>
</evidence>
<evidence type="ECO:0000313" key="8">
    <source>
        <dbReference type="Proteomes" id="UP001295794"/>
    </source>
</evidence>
<dbReference type="PANTHER" id="PTHR12112">
    <property type="entry name" value="BNIP - RELATED"/>
    <property type="match status" value="1"/>
</dbReference>
<organism evidence="7 8">
    <name type="scientific">Mycena citricolor</name>
    <dbReference type="NCBI Taxonomy" id="2018698"/>
    <lineage>
        <taxon>Eukaryota</taxon>
        <taxon>Fungi</taxon>
        <taxon>Dikarya</taxon>
        <taxon>Basidiomycota</taxon>
        <taxon>Agaricomycotina</taxon>
        <taxon>Agaricomycetes</taxon>
        <taxon>Agaricomycetidae</taxon>
        <taxon>Agaricales</taxon>
        <taxon>Marasmiineae</taxon>
        <taxon>Mycenaceae</taxon>
        <taxon>Mycena</taxon>
    </lineage>
</organism>
<accession>A0AAD2HQ72</accession>
<dbReference type="SMART" id="SM01131">
    <property type="entry name" value="DHHA2"/>
    <property type="match status" value="1"/>
</dbReference>
<dbReference type="Pfam" id="PF01368">
    <property type="entry name" value="DHH"/>
    <property type="match status" value="1"/>
</dbReference>
<reference evidence="7" key="1">
    <citation type="submission" date="2023-11" db="EMBL/GenBank/DDBJ databases">
        <authorList>
            <person name="De Vega J J."/>
            <person name="De Vega J J."/>
        </authorList>
    </citation>
    <scope>NUCLEOTIDE SEQUENCE</scope>
</reference>
<comment type="cofactor">
    <cofactor evidence="1">
        <name>Mn(2+)</name>
        <dbReference type="ChEBI" id="CHEBI:29035"/>
    </cofactor>
</comment>
<keyword evidence="8" id="KW-1185">Reference proteome</keyword>
<keyword evidence="3" id="KW-0378">Hydrolase</keyword>
<dbReference type="InterPro" id="IPR004097">
    <property type="entry name" value="DHHA2"/>
</dbReference>
<evidence type="ECO:0000259" key="6">
    <source>
        <dbReference type="SMART" id="SM01131"/>
    </source>
</evidence>
<dbReference type="SUPFAM" id="SSF64182">
    <property type="entry name" value="DHH phosphoesterases"/>
    <property type="match status" value="1"/>
</dbReference>
<dbReference type="GO" id="GO:0005737">
    <property type="term" value="C:cytoplasm"/>
    <property type="evidence" value="ECO:0007669"/>
    <property type="project" value="InterPro"/>
</dbReference>
<dbReference type="Gene3D" id="3.90.1640.10">
    <property type="entry name" value="inorganic pyrophosphatase (n-terminal core)"/>
    <property type="match status" value="1"/>
</dbReference>
<keyword evidence="2" id="KW-0479">Metal-binding</keyword>
<dbReference type="EMBL" id="CAVNYO010000421">
    <property type="protein sequence ID" value="CAK5278132.1"/>
    <property type="molecule type" value="Genomic_DNA"/>
</dbReference>
<dbReference type="InterPro" id="IPR038222">
    <property type="entry name" value="DHHA2_dom_sf"/>
</dbReference>
<keyword evidence="4" id="KW-0464">Manganese</keyword>
<dbReference type="Proteomes" id="UP001295794">
    <property type="component" value="Unassembled WGS sequence"/>
</dbReference>
<evidence type="ECO:0000313" key="7">
    <source>
        <dbReference type="EMBL" id="CAK5278132.1"/>
    </source>
</evidence>
<name>A0AAD2HQ72_9AGAR</name>
<protein>
    <recommendedName>
        <fullName evidence="6">DHHA2 domain-containing protein</fullName>
    </recommendedName>
</protein>
<gene>
    <name evidence="7" type="ORF">MYCIT1_LOCUS27414</name>
</gene>
<dbReference type="GO" id="GO:0004309">
    <property type="term" value="F:exopolyphosphatase activity"/>
    <property type="evidence" value="ECO:0007669"/>
    <property type="project" value="TreeGrafter"/>
</dbReference>
<dbReference type="AlphaFoldDB" id="A0AAD2HQ72"/>
<dbReference type="InterPro" id="IPR038763">
    <property type="entry name" value="DHH_sf"/>
</dbReference>
<dbReference type="PANTHER" id="PTHR12112:SF39">
    <property type="entry name" value="EG:152A3.5 PROTEIN (FBGN0003116_PN PROTEIN)"/>
    <property type="match status" value="1"/>
</dbReference>
<proteinExistence type="predicted"/>
<dbReference type="InterPro" id="IPR001667">
    <property type="entry name" value="DDH_dom"/>
</dbReference>